<proteinExistence type="inferred from homology"/>
<name>A0A1L0BP16_9ASCO</name>
<dbReference type="InterPro" id="IPR001509">
    <property type="entry name" value="Epimerase_deHydtase"/>
</dbReference>
<keyword evidence="5" id="KW-1185">Reference proteome</keyword>
<sequence length="346" mass="37691">MTSVLVTGASGFIAQHIVKLLISKNYSVVGTVRLSAKGDKLKANLDAMNAGKFEYSIVPDIAAEGAFDKVFTNFPDISVVLHTASPFFYDTTDPEKDLVIPAIRGTENIMNAIKAQVLASKCNIKRVVITSSDAAIYSSVDEQNAALSFDETSWNNISYEDAIKDPVSAYYGAKSFAEKAAWKIAETPGFPKVSSVNPVWVFGPQAFDNEVSNVLNTSNEMIHILTKVGPDGHFENDKGGFVDVRDVAKGHLAAFEEDYTIGKRLYMKNGEFSMQMMLDAMNKQFPQLRGKIPVGTPGSGPADILTLAKANNAATRELLGIKWVSLEQCVSDILSQLFARKRESSL</sequence>
<evidence type="ECO:0000259" key="3">
    <source>
        <dbReference type="Pfam" id="PF01370"/>
    </source>
</evidence>
<comment type="similarity">
    <text evidence="2">Belongs to the NAD(P)-dependent epimerase/dehydratase family. Dihydroflavonol-4-reductase subfamily.</text>
</comment>
<protein>
    <submittedName>
        <fullName evidence="4">CIC11C00000000109</fullName>
    </submittedName>
</protein>
<dbReference type="AlphaFoldDB" id="A0A1L0BP16"/>
<dbReference type="PANTHER" id="PTHR10366:SF844">
    <property type="entry name" value="NADPH-DEPENDENT METHYLGLYOXAL REDUCTASE GRE2"/>
    <property type="match status" value="1"/>
</dbReference>
<feature type="domain" description="NAD-dependent epimerase/dehydratase" evidence="3">
    <location>
        <begin position="4"/>
        <end position="257"/>
    </location>
</feature>
<accession>A0A1L0BP16</accession>
<dbReference type="Pfam" id="PF01370">
    <property type="entry name" value="Epimerase"/>
    <property type="match status" value="1"/>
</dbReference>
<dbReference type="InterPro" id="IPR050425">
    <property type="entry name" value="NAD(P)_dehydrat-like"/>
</dbReference>
<evidence type="ECO:0000256" key="1">
    <source>
        <dbReference type="ARBA" id="ARBA00023002"/>
    </source>
</evidence>
<dbReference type="OrthoDB" id="2735536at2759"/>
<organism evidence="4 5">
    <name type="scientific">Sungouiella intermedia</name>
    <dbReference type="NCBI Taxonomy" id="45354"/>
    <lineage>
        <taxon>Eukaryota</taxon>
        <taxon>Fungi</taxon>
        <taxon>Dikarya</taxon>
        <taxon>Ascomycota</taxon>
        <taxon>Saccharomycotina</taxon>
        <taxon>Pichiomycetes</taxon>
        <taxon>Metschnikowiaceae</taxon>
        <taxon>Sungouiella</taxon>
    </lineage>
</organism>
<dbReference type="SUPFAM" id="SSF51735">
    <property type="entry name" value="NAD(P)-binding Rossmann-fold domains"/>
    <property type="match status" value="1"/>
</dbReference>
<gene>
    <name evidence="4" type="ORF">SAMEA4029010_CIC11G00000000109</name>
</gene>
<keyword evidence="1" id="KW-0560">Oxidoreductase</keyword>
<dbReference type="Proteomes" id="UP000182334">
    <property type="component" value="Chromosome IV"/>
</dbReference>
<dbReference type="InterPro" id="IPR036291">
    <property type="entry name" value="NAD(P)-bd_dom_sf"/>
</dbReference>
<evidence type="ECO:0000313" key="4">
    <source>
        <dbReference type="EMBL" id="SGZ53019.1"/>
    </source>
</evidence>
<dbReference type="STRING" id="45354.A0A1L0BP16"/>
<evidence type="ECO:0000313" key="5">
    <source>
        <dbReference type="Proteomes" id="UP000182334"/>
    </source>
</evidence>
<dbReference type="PANTHER" id="PTHR10366">
    <property type="entry name" value="NAD DEPENDENT EPIMERASE/DEHYDRATASE"/>
    <property type="match status" value="1"/>
</dbReference>
<evidence type="ECO:0000256" key="2">
    <source>
        <dbReference type="ARBA" id="ARBA00023445"/>
    </source>
</evidence>
<dbReference type="Gene3D" id="3.40.50.720">
    <property type="entry name" value="NAD(P)-binding Rossmann-like Domain"/>
    <property type="match status" value="1"/>
</dbReference>
<dbReference type="EMBL" id="LT635759">
    <property type="protein sequence ID" value="SGZ53019.1"/>
    <property type="molecule type" value="Genomic_DNA"/>
</dbReference>
<dbReference type="GO" id="GO:0016616">
    <property type="term" value="F:oxidoreductase activity, acting on the CH-OH group of donors, NAD or NADP as acceptor"/>
    <property type="evidence" value="ECO:0007669"/>
    <property type="project" value="TreeGrafter"/>
</dbReference>
<dbReference type="FunFam" id="3.40.50.720:FF:000191">
    <property type="entry name" value="Methylglyoxal reductase (NADPH-dependent)"/>
    <property type="match status" value="1"/>
</dbReference>
<reference evidence="4 5" key="1">
    <citation type="submission" date="2016-10" db="EMBL/GenBank/DDBJ databases">
        <authorList>
            <person name="de Groot N.N."/>
        </authorList>
    </citation>
    <scope>NUCLEOTIDE SEQUENCE [LARGE SCALE GENOMIC DNA]</scope>
    <source>
        <strain evidence="4 5">CBS 141442</strain>
    </source>
</reference>